<evidence type="ECO:0000313" key="4">
    <source>
        <dbReference type="Proteomes" id="UP000586918"/>
    </source>
</evidence>
<dbReference type="Proteomes" id="UP000586918">
    <property type="component" value="Unassembled WGS sequence"/>
</dbReference>
<sequence length="426" mass="45387">MTDTPSALHTRVGGWRRTWQRVRTVPGLARDVTALVALLILGAAVGGYILSQQRANWPWQQEFHFTAEFDAVPAISPGNGQEVRIAGVPVGDIRGAEVTEDGSALLHLAIDGDEHTVYDNAKLVLRPKSPLNEMYVEIDPGGPPGAPITEGQVIPKAQSRYPIQVDAVLTHLDDRSRDALTSLLATADTALANAPAHLPDGLRATDDTLTGLAPVAEALSTRREKIATLVASLGRIMEATGEKDVRLAQLADSMQQTLGVLADRDDELAATLEELPGVTGELRRATSATQDLTEQLDPTLDNVARASEELPEALSALRGTVGQVDETLDVAQPVVDRAGPVVADLRPLVADVHGALQDLEPTTTRLEPITAGFLPYLTDLQAFVYNTNSAFSLSDANGGLFRGLTGVTPETASFLKLPSIVQEPPR</sequence>
<keyword evidence="1" id="KW-1133">Transmembrane helix</keyword>
<dbReference type="PANTHER" id="PTHR33371">
    <property type="entry name" value="INTERMEMBRANE PHOSPHOLIPID TRANSPORT SYSTEM BINDING PROTEIN MLAD-RELATED"/>
    <property type="match status" value="1"/>
</dbReference>
<dbReference type="InterPro" id="IPR052336">
    <property type="entry name" value="MlaD_Phospholipid_Transporter"/>
</dbReference>
<dbReference type="GO" id="GO:0005543">
    <property type="term" value="F:phospholipid binding"/>
    <property type="evidence" value="ECO:0007669"/>
    <property type="project" value="TreeGrafter"/>
</dbReference>
<gene>
    <name evidence="3" type="ORF">HF519_07380</name>
</gene>
<proteinExistence type="predicted"/>
<comment type="caution">
    <text evidence="3">The sequence shown here is derived from an EMBL/GenBank/DDBJ whole genome shotgun (WGS) entry which is preliminary data.</text>
</comment>
<feature type="transmembrane region" description="Helical" evidence="1">
    <location>
        <begin position="32"/>
        <end position="50"/>
    </location>
</feature>
<dbReference type="PANTHER" id="PTHR33371:SF4">
    <property type="entry name" value="INTERMEMBRANE PHOSPHOLIPID TRANSPORT SYSTEM BINDING PROTEIN MLAD"/>
    <property type="match status" value="1"/>
</dbReference>
<evidence type="ECO:0000259" key="2">
    <source>
        <dbReference type="Pfam" id="PF02470"/>
    </source>
</evidence>
<dbReference type="GO" id="GO:0005548">
    <property type="term" value="F:phospholipid transporter activity"/>
    <property type="evidence" value="ECO:0007669"/>
    <property type="project" value="TreeGrafter"/>
</dbReference>
<dbReference type="InterPro" id="IPR003399">
    <property type="entry name" value="Mce/MlaD"/>
</dbReference>
<keyword evidence="1" id="KW-0472">Membrane</keyword>
<feature type="domain" description="Mce/MlaD" evidence="2">
    <location>
        <begin position="64"/>
        <end position="141"/>
    </location>
</feature>
<protein>
    <submittedName>
        <fullName evidence="3">MCE family protein</fullName>
    </submittedName>
</protein>
<dbReference type="AlphaFoldDB" id="A0A848DFU6"/>
<accession>A0A848DFU6</accession>
<reference evidence="3 4" key="1">
    <citation type="submission" date="2020-04" db="EMBL/GenBank/DDBJ databases">
        <authorList>
            <person name="Klaysubun C."/>
            <person name="Duangmal K."/>
            <person name="Lipun K."/>
        </authorList>
    </citation>
    <scope>NUCLEOTIDE SEQUENCE [LARGE SCALE GENOMIC DNA]</scope>
    <source>
        <strain evidence="3 4">DSM 45300</strain>
    </source>
</reference>
<name>A0A848DFU6_9PSEU</name>
<dbReference type="EMBL" id="JAAXKZ010000017">
    <property type="protein sequence ID" value="NMH91413.1"/>
    <property type="molecule type" value="Genomic_DNA"/>
</dbReference>
<dbReference type="Pfam" id="PF02470">
    <property type="entry name" value="MlaD"/>
    <property type="match status" value="1"/>
</dbReference>
<evidence type="ECO:0000256" key="1">
    <source>
        <dbReference type="SAM" id="Phobius"/>
    </source>
</evidence>
<keyword evidence="4" id="KW-1185">Reference proteome</keyword>
<dbReference type="RefSeq" id="WP_169411440.1">
    <property type="nucleotide sequence ID" value="NZ_JAAXKZ010000017.1"/>
</dbReference>
<evidence type="ECO:0000313" key="3">
    <source>
        <dbReference type="EMBL" id="NMH91413.1"/>
    </source>
</evidence>
<keyword evidence="1" id="KW-0812">Transmembrane</keyword>
<organism evidence="3 4">
    <name type="scientific">Pseudonocardia bannensis</name>
    <dbReference type="NCBI Taxonomy" id="630973"/>
    <lineage>
        <taxon>Bacteria</taxon>
        <taxon>Bacillati</taxon>
        <taxon>Actinomycetota</taxon>
        <taxon>Actinomycetes</taxon>
        <taxon>Pseudonocardiales</taxon>
        <taxon>Pseudonocardiaceae</taxon>
        <taxon>Pseudonocardia</taxon>
    </lineage>
</organism>